<protein>
    <submittedName>
        <fullName evidence="2">Uncharacterized protein</fullName>
    </submittedName>
</protein>
<feature type="transmembrane region" description="Helical" evidence="1">
    <location>
        <begin position="44"/>
        <end position="64"/>
    </location>
</feature>
<proteinExistence type="predicted"/>
<organism evidence="2">
    <name type="scientific">Megavirus baoshan</name>
    <dbReference type="NCBI Taxonomy" id="2496520"/>
    <lineage>
        <taxon>Viruses</taxon>
        <taxon>Varidnaviria</taxon>
        <taxon>Bamfordvirae</taxon>
        <taxon>Nucleocytoviricota</taxon>
        <taxon>Megaviricetes</taxon>
        <taxon>Imitervirales</taxon>
        <taxon>Mimiviridae</taxon>
        <taxon>Megamimivirinae</taxon>
        <taxon>Megavirus</taxon>
        <taxon>Megavirus baoshanense</taxon>
    </lineage>
</organism>
<sequence length="151" mass="17818">MNKPLKPNLVDPIFEKKIIKTLNPTVQDYWAPTKIGLRYLFQNFIRPNILLIIFLIIIALLLFYRYQVVKNNRETKKLEQMYPGKSNNNNNNNIDASADINSVDKYKDVLLYLYNQQKETMREPKTKKKHDITDNFAYPVYPYKGSLSPSK</sequence>
<dbReference type="EMBL" id="MH046811">
    <property type="protein sequence ID" value="AZL89263.1"/>
    <property type="molecule type" value="Genomic_DNA"/>
</dbReference>
<dbReference type="KEGG" id="vg:80526057"/>
<evidence type="ECO:0000256" key="1">
    <source>
        <dbReference type="SAM" id="Phobius"/>
    </source>
</evidence>
<evidence type="ECO:0000313" key="2">
    <source>
        <dbReference type="EMBL" id="AZL89263.1"/>
    </source>
</evidence>
<keyword evidence="1" id="KW-1133">Transmembrane helix</keyword>
<dbReference type="RefSeq" id="YP_010788762.1">
    <property type="nucleotide sequence ID" value="NC_075367.1"/>
</dbReference>
<name>A0A3Q8U7X0_9VIRU</name>
<keyword evidence="1" id="KW-0812">Transmembrane</keyword>
<dbReference type="GeneID" id="80526057"/>
<keyword evidence="1" id="KW-0472">Membrane</keyword>
<reference evidence="2" key="1">
    <citation type="submission" date="2018-03" db="EMBL/GenBank/DDBJ databases">
        <title>Draft genome sequences of Megaviruse, new member of the family Mimiviridae isolated from water in Shanghai, China.</title>
        <authorList>
            <person name="Xia Y."/>
        </authorList>
    </citation>
    <scope>NUCLEOTIDE SEQUENCE</scope>
    <source>
        <strain evidence="2">SH</strain>
    </source>
</reference>
<accession>A0A3Q8U7X0</accession>